<dbReference type="GO" id="GO:0042274">
    <property type="term" value="P:ribosomal small subunit biogenesis"/>
    <property type="evidence" value="ECO:0007669"/>
    <property type="project" value="UniProtKB-UniRule"/>
</dbReference>
<dbReference type="SUPFAM" id="SSF52540">
    <property type="entry name" value="P-loop containing nucleoside triphosphate hydrolases"/>
    <property type="match status" value="1"/>
</dbReference>
<dbReference type="GO" id="GO:0005525">
    <property type="term" value="F:GTP binding"/>
    <property type="evidence" value="ECO:0007669"/>
    <property type="project" value="UniProtKB-UniRule"/>
</dbReference>
<dbReference type="Pfam" id="PF03193">
    <property type="entry name" value="RsgA_GTPase"/>
    <property type="match status" value="1"/>
</dbReference>
<dbReference type="PANTHER" id="PTHR32120">
    <property type="entry name" value="SMALL RIBOSOMAL SUBUNIT BIOGENESIS GTPASE RSGA"/>
    <property type="match status" value="1"/>
</dbReference>
<dbReference type="GO" id="GO:0046872">
    <property type="term" value="F:metal ion binding"/>
    <property type="evidence" value="ECO:0007669"/>
    <property type="project" value="UniProtKB-KW"/>
</dbReference>
<keyword evidence="3" id="KW-0690">Ribosome biogenesis</keyword>
<dbReference type="InterPro" id="IPR027417">
    <property type="entry name" value="P-loop_NTPase"/>
</dbReference>
<evidence type="ECO:0000313" key="6">
    <source>
        <dbReference type="EMBL" id="MBC8334114.1"/>
    </source>
</evidence>
<keyword evidence="3" id="KW-0378">Hydrolase</keyword>
<dbReference type="EMBL" id="JACNJN010000048">
    <property type="protein sequence ID" value="MBC8334114.1"/>
    <property type="molecule type" value="Genomic_DNA"/>
</dbReference>
<feature type="binding site" evidence="3">
    <location>
        <begin position="144"/>
        <end position="147"/>
    </location>
    <ligand>
        <name>GTP</name>
        <dbReference type="ChEBI" id="CHEBI:37565"/>
    </ligand>
</feature>
<feature type="binding site" evidence="3">
    <location>
        <position position="290"/>
    </location>
    <ligand>
        <name>Zn(2+)</name>
        <dbReference type="ChEBI" id="CHEBI:29105"/>
    </ligand>
</feature>
<dbReference type="Gene3D" id="1.10.40.50">
    <property type="entry name" value="Probable gtpase engc, domain 3"/>
    <property type="match status" value="1"/>
</dbReference>
<sequence>MSEKFFRGLVIKSQSGFFDVNLDPGGASSKGAGGERKEETISCQLRGRLKQGGRKGDLIAVGDKVQISILPEGTGMIEEVLPRDRAIVRMDPRPRGVYRQVLLANPDQALFVFACASPDPHLRMLDRFLVIAEQQEIPAIIVANKVDLVGQEKAREIFGHYQKIGYPVIYTSAEKNIGVEELRQVLQGKLSALAGPSGVGKSSLMNTMQPGLGLAVSEISAALNRGTHTTNFRQLLPLENGGYVADTPGWKSLALWDTEPEELDGYFPDIAPLVARCRFSDCTHVHEPGCAVLEALKSGELHRERFNSFERMRDGLENER</sequence>
<dbReference type="GO" id="GO:0019843">
    <property type="term" value="F:rRNA binding"/>
    <property type="evidence" value="ECO:0007669"/>
    <property type="project" value="UniProtKB-KW"/>
</dbReference>
<feature type="binding site" evidence="3">
    <location>
        <position position="284"/>
    </location>
    <ligand>
        <name>Zn(2+)</name>
        <dbReference type="ChEBI" id="CHEBI:29105"/>
    </ligand>
</feature>
<evidence type="ECO:0000256" key="2">
    <source>
        <dbReference type="ARBA" id="ARBA00023134"/>
    </source>
</evidence>
<feature type="domain" description="EngC GTPase" evidence="4">
    <location>
        <begin position="104"/>
        <end position="251"/>
    </location>
</feature>
<dbReference type="SUPFAM" id="SSF50249">
    <property type="entry name" value="Nucleic acid-binding proteins"/>
    <property type="match status" value="1"/>
</dbReference>
<reference evidence="6 7" key="1">
    <citation type="submission" date="2020-08" db="EMBL/GenBank/DDBJ databases">
        <title>Bridging the membrane lipid divide: bacteria of the FCB group superphylum have the potential to synthesize archaeal ether lipids.</title>
        <authorList>
            <person name="Villanueva L."/>
            <person name="Von Meijenfeldt F.A.B."/>
            <person name="Westbye A.B."/>
            <person name="Yadav S."/>
            <person name="Hopmans E.C."/>
            <person name="Dutilh B.E."/>
            <person name="Sinninghe Damste J.S."/>
        </authorList>
    </citation>
    <scope>NUCLEOTIDE SEQUENCE [LARGE SCALE GENOMIC DNA]</scope>
    <source>
        <strain evidence="6">NIOZ-UU36</strain>
    </source>
</reference>
<feature type="binding site" evidence="3">
    <location>
        <position position="282"/>
    </location>
    <ligand>
        <name>Zn(2+)</name>
        <dbReference type="ChEBI" id="CHEBI:29105"/>
    </ligand>
</feature>
<dbReference type="NCBIfam" id="TIGR00157">
    <property type="entry name" value="ribosome small subunit-dependent GTPase A"/>
    <property type="match status" value="1"/>
</dbReference>
<dbReference type="InterPro" id="IPR012340">
    <property type="entry name" value="NA-bd_OB-fold"/>
</dbReference>
<keyword evidence="3" id="KW-0699">rRNA-binding</keyword>
<dbReference type="InterPro" id="IPR030378">
    <property type="entry name" value="G_CP_dom"/>
</dbReference>
<dbReference type="Proteomes" id="UP000614469">
    <property type="component" value="Unassembled WGS sequence"/>
</dbReference>
<proteinExistence type="inferred from homology"/>
<feature type="domain" description="CP-type G" evidence="5">
    <location>
        <begin position="95"/>
        <end position="253"/>
    </location>
</feature>
<dbReference type="InterPro" id="IPR004881">
    <property type="entry name" value="Ribosome_biogen_GTPase_RsgA"/>
</dbReference>
<evidence type="ECO:0000256" key="3">
    <source>
        <dbReference type="HAMAP-Rule" id="MF_01820"/>
    </source>
</evidence>
<comment type="cofactor">
    <cofactor evidence="3">
        <name>Zn(2+)</name>
        <dbReference type="ChEBI" id="CHEBI:29105"/>
    </cofactor>
    <text evidence="3">Binds 1 zinc ion per subunit.</text>
</comment>
<dbReference type="CDD" id="cd01854">
    <property type="entry name" value="YjeQ_EngC"/>
    <property type="match status" value="1"/>
</dbReference>
<dbReference type="Gene3D" id="2.40.50.140">
    <property type="entry name" value="Nucleic acid-binding proteins"/>
    <property type="match status" value="1"/>
</dbReference>
<feature type="binding site" evidence="3">
    <location>
        <begin position="195"/>
        <end position="203"/>
    </location>
    <ligand>
        <name>GTP</name>
        <dbReference type="ChEBI" id="CHEBI:37565"/>
    </ligand>
</feature>
<keyword evidence="3" id="KW-0479">Metal-binding</keyword>
<keyword evidence="3" id="KW-0694">RNA-binding</keyword>
<comment type="similarity">
    <text evidence="3">Belongs to the TRAFAC class YlqF/YawG GTPase family. RsgA subfamily.</text>
</comment>
<dbReference type="InterPro" id="IPR010914">
    <property type="entry name" value="RsgA_GTPase_dom"/>
</dbReference>
<dbReference type="GO" id="GO:0005737">
    <property type="term" value="C:cytoplasm"/>
    <property type="evidence" value="ECO:0007669"/>
    <property type="project" value="UniProtKB-SubCell"/>
</dbReference>
<feature type="binding site" evidence="3">
    <location>
        <position position="277"/>
    </location>
    <ligand>
        <name>Zn(2+)</name>
        <dbReference type="ChEBI" id="CHEBI:29105"/>
    </ligand>
</feature>
<comment type="subcellular location">
    <subcellularLocation>
        <location evidence="3">Cytoplasm</location>
    </subcellularLocation>
</comment>
<keyword evidence="1 3" id="KW-0547">Nucleotide-binding</keyword>
<dbReference type="Gene3D" id="3.40.50.300">
    <property type="entry name" value="P-loop containing nucleotide triphosphate hydrolases"/>
    <property type="match status" value="1"/>
</dbReference>
<dbReference type="PANTHER" id="PTHR32120:SF11">
    <property type="entry name" value="SMALL RIBOSOMAL SUBUNIT BIOGENESIS GTPASE RSGA 1, MITOCHONDRIAL-RELATED"/>
    <property type="match status" value="1"/>
</dbReference>
<keyword evidence="3" id="KW-0862">Zinc</keyword>
<dbReference type="HAMAP" id="MF_01820">
    <property type="entry name" value="GTPase_RsgA"/>
    <property type="match status" value="1"/>
</dbReference>
<evidence type="ECO:0000313" key="7">
    <source>
        <dbReference type="Proteomes" id="UP000614469"/>
    </source>
</evidence>
<comment type="caution">
    <text evidence="6">The sequence shown here is derived from an EMBL/GenBank/DDBJ whole genome shotgun (WGS) entry which is preliminary data.</text>
</comment>
<gene>
    <name evidence="3 6" type="primary">rsgA</name>
    <name evidence="6" type="ORF">H8E29_02515</name>
</gene>
<keyword evidence="3" id="KW-0963">Cytoplasm</keyword>
<dbReference type="PROSITE" id="PS50936">
    <property type="entry name" value="ENGC_GTPASE"/>
    <property type="match status" value="1"/>
</dbReference>
<organism evidence="6 7">
    <name type="scientific">Candidatus Desulfolinea nitratireducens</name>
    <dbReference type="NCBI Taxonomy" id="2841698"/>
    <lineage>
        <taxon>Bacteria</taxon>
        <taxon>Bacillati</taxon>
        <taxon>Chloroflexota</taxon>
        <taxon>Anaerolineae</taxon>
        <taxon>Anaerolineales</taxon>
        <taxon>Anaerolineales incertae sedis</taxon>
        <taxon>Candidatus Desulfolinea</taxon>
    </lineage>
</organism>
<evidence type="ECO:0000259" key="5">
    <source>
        <dbReference type="PROSITE" id="PS51721"/>
    </source>
</evidence>
<dbReference type="EC" id="3.6.1.-" evidence="3"/>
<dbReference type="PROSITE" id="PS51721">
    <property type="entry name" value="G_CP"/>
    <property type="match status" value="1"/>
</dbReference>
<evidence type="ECO:0000256" key="1">
    <source>
        <dbReference type="ARBA" id="ARBA00022741"/>
    </source>
</evidence>
<name>A0A8J6NGV9_9CHLR</name>
<keyword evidence="2 3" id="KW-0342">GTP-binding</keyword>
<evidence type="ECO:0000259" key="4">
    <source>
        <dbReference type="PROSITE" id="PS50936"/>
    </source>
</evidence>
<dbReference type="GO" id="GO:0003924">
    <property type="term" value="F:GTPase activity"/>
    <property type="evidence" value="ECO:0007669"/>
    <property type="project" value="UniProtKB-UniRule"/>
</dbReference>
<accession>A0A8J6NGV9</accession>
<protein>
    <recommendedName>
        <fullName evidence="3">Small ribosomal subunit biogenesis GTPase RsgA</fullName>
        <ecNumber evidence="3">3.6.1.-</ecNumber>
    </recommendedName>
</protein>
<comment type="function">
    <text evidence="3">One of several proteins that assist in the late maturation steps of the functional core of the 30S ribosomal subunit. Helps release RbfA from mature subunits. May play a role in the assembly of ribosomal proteins into the subunit. Circularly permuted GTPase that catalyzes slow GTP hydrolysis, GTPase activity is stimulated by the 30S ribosomal subunit.</text>
</comment>
<dbReference type="AlphaFoldDB" id="A0A8J6NGV9"/>
<comment type="subunit">
    <text evidence="3">Monomer. Associates with 30S ribosomal subunit, binds 16S rRNA.</text>
</comment>